<dbReference type="EMBL" id="FNHE01000002">
    <property type="protein sequence ID" value="SDL77896.1"/>
    <property type="molecule type" value="Genomic_DNA"/>
</dbReference>
<evidence type="ECO:0000259" key="1">
    <source>
        <dbReference type="Pfam" id="PF00571"/>
    </source>
</evidence>
<dbReference type="InterPro" id="IPR046342">
    <property type="entry name" value="CBS_dom_sf"/>
</dbReference>
<protein>
    <submittedName>
        <fullName evidence="2">CBS domain-containing protein</fullName>
    </submittedName>
</protein>
<gene>
    <name evidence="2" type="ORF">SAMN05660642_00783</name>
</gene>
<organism evidence="2 3">
    <name type="scientific">Geodermatophilus siccatus</name>
    <dbReference type="NCBI Taxonomy" id="1137991"/>
    <lineage>
        <taxon>Bacteria</taxon>
        <taxon>Bacillati</taxon>
        <taxon>Actinomycetota</taxon>
        <taxon>Actinomycetes</taxon>
        <taxon>Geodermatophilales</taxon>
        <taxon>Geodermatophilaceae</taxon>
        <taxon>Geodermatophilus</taxon>
    </lineage>
</organism>
<dbReference type="AlphaFoldDB" id="A0A1G9MUC4"/>
<dbReference type="STRING" id="1137991.SAMN05660642_00783"/>
<feature type="domain" description="CBS" evidence="1">
    <location>
        <begin position="37"/>
        <end position="86"/>
    </location>
</feature>
<dbReference type="InterPro" id="IPR000644">
    <property type="entry name" value="CBS_dom"/>
</dbReference>
<evidence type="ECO:0000313" key="3">
    <source>
        <dbReference type="Proteomes" id="UP000198680"/>
    </source>
</evidence>
<dbReference type="OrthoDB" id="5244356at2"/>
<accession>A0A1G9MUC4</accession>
<evidence type="ECO:0000313" key="2">
    <source>
        <dbReference type="EMBL" id="SDL77896.1"/>
    </source>
</evidence>
<proteinExistence type="predicted"/>
<feature type="domain" description="CBS" evidence="1">
    <location>
        <begin position="106"/>
        <end position="143"/>
    </location>
</feature>
<dbReference type="SUPFAM" id="SSF54631">
    <property type="entry name" value="CBS-domain pair"/>
    <property type="match status" value="1"/>
</dbReference>
<dbReference type="Gene3D" id="3.10.580.10">
    <property type="entry name" value="CBS-domain"/>
    <property type="match status" value="1"/>
</dbReference>
<sequence>MPGSAEDPGEVRSLDADLVDVAPAPCADGAEVAGPTVADVMVSRPKTLPAGASVAAVRAVLADDHVVMVLLTEDGVLRGTLLRDDLPDTAPGAAAALPLSRLTGRTVAPAVPLADVHALLVRTGRRRLAVVDDEGRLLGLVCLKRRRTGYCTDAGVAERARSRRCAPETPAPPR</sequence>
<dbReference type="Pfam" id="PF00571">
    <property type="entry name" value="CBS"/>
    <property type="match status" value="2"/>
</dbReference>
<name>A0A1G9MUC4_9ACTN</name>
<reference evidence="3" key="1">
    <citation type="submission" date="2016-10" db="EMBL/GenBank/DDBJ databases">
        <authorList>
            <person name="Varghese N."/>
            <person name="Submissions S."/>
        </authorList>
    </citation>
    <scope>NUCLEOTIDE SEQUENCE [LARGE SCALE GENOMIC DNA]</scope>
    <source>
        <strain evidence="3">DSM 45419</strain>
    </source>
</reference>
<keyword evidence="3" id="KW-1185">Reference proteome</keyword>
<dbReference type="Proteomes" id="UP000198680">
    <property type="component" value="Unassembled WGS sequence"/>
</dbReference>